<dbReference type="Proteomes" id="UP000499080">
    <property type="component" value="Unassembled WGS sequence"/>
</dbReference>
<dbReference type="AlphaFoldDB" id="A0A4Y2IYP0"/>
<name>A0A4Y2IYP0_ARAVE</name>
<protein>
    <submittedName>
        <fullName evidence="1">Uncharacterized protein</fullName>
    </submittedName>
</protein>
<accession>A0A4Y2IYP0</accession>
<organism evidence="1 2">
    <name type="scientific">Araneus ventricosus</name>
    <name type="common">Orbweaver spider</name>
    <name type="synonym">Epeira ventricosa</name>
    <dbReference type="NCBI Taxonomy" id="182803"/>
    <lineage>
        <taxon>Eukaryota</taxon>
        <taxon>Metazoa</taxon>
        <taxon>Ecdysozoa</taxon>
        <taxon>Arthropoda</taxon>
        <taxon>Chelicerata</taxon>
        <taxon>Arachnida</taxon>
        <taxon>Araneae</taxon>
        <taxon>Araneomorphae</taxon>
        <taxon>Entelegynae</taxon>
        <taxon>Araneoidea</taxon>
        <taxon>Araneidae</taxon>
        <taxon>Araneus</taxon>
    </lineage>
</organism>
<comment type="caution">
    <text evidence="1">The sequence shown here is derived from an EMBL/GenBank/DDBJ whole genome shotgun (WGS) entry which is preliminary data.</text>
</comment>
<evidence type="ECO:0000313" key="2">
    <source>
        <dbReference type="Proteomes" id="UP000499080"/>
    </source>
</evidence>
<gene>
    <name evidence="1" type="ORF">AVEN_38061_1</name>
</gene>
<sequence>MSVNSVINLFSFIGGRQFLRKRQIFPITTKFLFRRIHWRKSGHFENPDISPDVSVESRLSGRMVTLLILFSKGFLDKGCQAMSHMSAFPGFFVRSRSVKCKHHPSILHFLPILMKITSSCACAKARRDSESVAKQYLLFTRINPKMSGPTVKIPIRSWELRDLPSQMRGGIGAFFFEDGKGQERFRCCRRKEDSQNYSG</sequence>
<evidence type="ECO:0000313" key="1">
    <source>
        <dbReference type="EMBL" id="GBM83071.1"/>
    </source>
</evidence>
<reference evidence="1 2" key="1">
    <citation type="journal article" date="2019" name="Sci. Rep.">
        <title>Orb-weaving spider Araneus ventricosus genome elucidates the spidroin gene catalogue.</title>
        <authorList>
            <person name="Kono N."/>
            <person name="Nakamura H."/>
            <person name="Ohtoshi R."/>
            <person name="Moran D.A.P."/>
            <person name="Shinohara A."/>
            <person name="Yoshida Y."/>
            <person name="Fujiwara M."/>
            <person name="Mori M."/>
            <person name="Tomita M."/>
            <person name="Arakawa K."/>
        </authorList>
    </citation>
    <scope>NUCLEOTIDE SEQUENCE [LARGE SCALE GENOMIC DNA]</scope>
</reference>
<dbReference type="EMBL" id="BGPR01003055">
    <property type="protein sequence ID" value="GBM83071.1"/>
    <property type="molecule type" value="Genomic_DNA"/>
</dbReference>
<proteinExistence type="predicted"/>
<keyword evidence="2" id="KW-1185">Reference proteome</keyword>